<dbReference type="EMBL" id="BPLR01000386">
    <property type="protein sequence ID" value="GIY94386.1"/>
    <property type="molecule type" value="Genomic_DNA"/>
</dbReference>
<evidence type="ECO:0000313" key="3">
    <source>
        <dbReference type="Proteomes" id="UP001054945"/>
    </source>
</evidence>
<gene>
    <name evidence="2" type="ORF">CEXT_369221</name>
</gene>
<dbReference type="Proteomes" id="UP001054945">
    <property type="component" value="Unassembled WGS sequence"/>
</dbReference>
<evidence type="ECO:0000256" key="1">
    <source>
        <dbReference type="SAM" id="Phobius"/>
    </source>
</evidence>
<organism evidence="2 3">
    <name type="scientific">Caerostris extrusa</name>
    <name type="common">Bark spider</name>
    <name type="synonym">Caerostris bankana</name>
    <dbReference type="NCBI Taxonomy" id="172846"/>
    <lineage>
        <taxon>Eukaryota</taxon>
        <taxon>Metazoa</taxon>
        <taxon>Ecdysozoa</taxon>
        <taxon>Arthropoda</taxon>
        <taxon>Chelicerata</taxon>
        <taxon>Arachnida</taxon>
        <taxon>Araneae</taxon>
        <taxon>Araneomorphae</taxon>
        <taxon>Entelegynae</taxon>
        <taxon>Araneoidea</taxon>
        <taxon>Araneidae</taxon>
        <taxon>Caerostris</taxon>
    </lineage>
</organism>
<name>A0AAV4XGR7_CAEEX</name>
<keyword evidence="1" id="KW-0472">Membrane</keyword>
<reference evidence="2 3" key="1">
    <citation type="submission" date="2021-06" db="EMBL/GenBank/DDBJ databases">
        <title>Caerostris extrusa draft genome.</title>
        <authorList>
            <person name="Kono N."/>
            <person name="Arakawa K."/>
        </authorList>
    </citation>
    <scope>NUCLEOTIDE SEQUENCE [LARGE SCALE GENOMIC DNA]</scope>
</reference>
<feature type="transmembrane region" description="Helical" evidence="1">
    <location>
        <begin position="83"/>
        <end position="103"/>
    </location>
</feature>
<evidence type="ECO:0000313" key="2">
    <source>
        <dbReference type="EMBL" id="GIY94386.1"/>
    </source>
</evidence>
<keyword evidence="3" id="KW-1185">Reference proteome</keyword>
<protein>
    <submittedName>
        <fullName evidence="2">Uncharacterized protein</fullName>
    </submittedName>
</protein>
<keyword evidence="1" id="KW-1133">Transmembrane helix</keyword>
<keyword evidence="1" id="KW-0812">Transmembrane</keyword>
<comment type="caution">
    <text evidence="2">The sequence shown here is derived from an EMBL/GenBank/DDBJ whole genome shotgun (WGS) entry which is preliminary data.</text>
</comment>
<feature type="transmembrane region" description="Helical" evidence="1">
    <location>
        <begin position="35"/>
        <end position="51"/>
    </location>
</feature>
<feature type="transmembrane region" description="Helical" evidence="1">
    <location>
        <begin position="7"/>
        <end position="29"/>
    </location>
</feature>
<accession>A0AAV4XGR7</accession>
<proteinExistence type="predicted"/>
<sequence length="152" mass="17317">MWNFPKFLFPSFLCSNLLIQILWLCFISIGKEDWARVTVLCLQLWIYISMFRSRTNIQMLTEDLCRISNMLHARTLQKKTMKICIWLYGLFVISGAAFLVTIFRSGNVFRVAADDPAFSCSCQSSCGDGEGNCSVVARLVSKAVQHHKVTCM</sequence>
<dbReference type="AlphaFoldDB" id="A0AAV4XGR7"/>